<sequence>MLTIVIPSYNHADYIVASLSAALAVDVPGKKVLLVDDGSSDNSMFLVRDYLARNDPAGSVQLIEKKNGGLVSSLNIALGLVDTKYCWFVASDDELKPGGVLKLFNEMLAREELAFVIGGGQYFDSAGDVGSIYNARHDRFFGLSRAQRDREMYTNYPSPILLQSTIFKTDALRGIGGWDPSIRLDDYSTFVKMLRNYKTVGCDFAFMPQIDCVGYRLHDTNSSKNLSSQLRLVRGALMALAPESLRRTAITNAIAYYSLNALKYRRFDFFSNCIRECGIGYTMLGTLKMPVVALQHVMARK</sequence>
<evidence type="ECO:0000259" key="2">
    <source>
        <dbReference type="Pfam" id="PF00535"/>
    </source>
</evidence>
<dbReference type="PANTHER" id="PTHR43685:SF11">
    <property type="entry name" value="GLYCOSYLTRANSFERASE TAGX-RELATED"/>
    <property type="match status" value="1"/>
</dbReference>
<dbReference type="Pfam" id="PF00535">
    <property type="entry name" value="Glycos_transf_2"/>
    <property type="match status" value="1"/>
</dbReference>
<protein>
    <recommendedName>
        <fullName evidence="2">Glycosyltransferase 2-like domain-containing protein</fullName>
    </recommendedName>
</protein>
<dbReference type="InterPro" id="IPR050834">
    <property type="entry name" value="Glycosyltransf_2"/>
</dbReference>
<dbReference type="Proteomes" id="UP000237194">
    <property type="component" value="Unassembled WGS sequence"/>
</dbReference>
<evidence type="ECO:0000256" key="1">
    <source>
        <dbReference type="ARBA" id="ARBA00022519"/>
    </source>
</evidence>
<dbReference type="AlphaFoldDB" id="A0A2S3WI37"/>
<name>A0A2S3WI37_PSEPU</name>
<reference evidence="3 4" key="1">
    <citation type="submission" date="2016-08" db="EMBL/GenBank/DDBJ databases">
        <authorList>
            <person name="Seilhamer J.J."/>
        </authorList>
    </citation>
    <scope>NUCLEOTIDE SEQUENCE [LARGE SCALE GENOMIC DNA]</scope>
    <source>
        <strain evidence="3 4">KT-27</strain>
    </source>
</reference>
<dbReference type="InterPro" id="IPR001173">
    <property type="entry name" value="Glyco_trans_2-like"/>
</dbReference>
<evidence type="ECO:0000313" key="4">
    <source>
        <dbReference type="Proteomes" id="UP000237194"/>
    </source>
</evidence>
<dbReference type="PANTHER" id="PTHR43685">
    <property type="entry name" value="GLYCOSYLTRANSFERASE"/>
    <property type="match status" value="1"/>
</dbReference>
<dbReference type="EMBL" id="MIND01000018">
    <property type="protein sequence ID" value="POF90278.1"/>
    <property type="molecule type" value="Genomic_DNA"/>
</dbReference>
<feature type="domain" description="Glycosyltransferase 2-like" evidence="2">
    <location>
        <begin position="3"/>
        <end position="126"/>
    </location>
</feature>
<dbReference type="InterPro" id="IPR029044">
    <property type="entry name" value="Nucleotide-diphossugar_trans"/>
</dbReference>
<comment type="caution">
    <text evidence="3">The sequence shown here is derived from an EMBL/GenBank/DDBJ whole genome shotgun (WGS) entry which is preliminary data.</text>
</comment>
<evidence type="ECO:0000313" key="3">
    <source>
        <dbReference type="EMBL" id="POF90278.1"/>
    </source>
</evidence>
<dbReference type="Gene3D" id="3.90.550.10">
    <property type="entry name" value="Spore Coat Polysaccharide Biosynthesis Protein SpsA, Chain A"/>
    <property type="match status" value="1"/>
</dbReference>
<accession>A0A2S3WI37</accession>
<keyword evidence="1" id="KW-1003">Cell membrane</keyword>
<organism evidence="3 4">
    <name type="scientific">Pseudomonas putida</name>
    <name type="common">Arthrobacter siderocapsulatus</name>
    <dbReference type="NCBI Taxonomy" id="303"/>
    <lineage>
        <taxon>Bacteria</taxon>
        <taxon>Pseudomonadati</taxon>
        <taxon>Pseudomonadota</taxon>
        <taxon>Gammaproteobacteria</taxon>
        <taxon>Pseudomonadales</taxon>
        <taxon>Pseudomonadaceae</taxon>
        <taxon>Pseudomonas</taxon>
    </lineage>
</organism>
<proteinExistence type="predicted"/>
<dbReference type="CDD" id="cd00761">
    <property type="entry name" value="Glyco_tranf_GTA_type"/>
    <property type="match status" value="1"/>
</dbReference>
<keyword evidence="1" id="KW-0997">Cell inner membrane</keyword>
<dbReference type="SUPFAM" id="SSF53448">
    <property type="entry name" value="Nucleotide-diphospho-sugar transferases"/>
    <property type="match status" value="1"/>
</dbReference>
<keyword evidence="1" id="KW-0472">Membrane</keyword>
<dbReference type="RefSeq" id="WP_103438200.1">
    <property type="nucleotide sequence ID" value="NZ_MIND01000018.1"/>
</dbReference>
<reference evidence="3 4" key="2">
    <citation type="submission" date="2018-03" db="EMBL/GenBank/DDBJ databases">
        <title>Draft genome of Pseudomonas putida strain KT-27.</title>
        <authorList>
            <person name="Yoshizawa S."/>
            <person name="Khan N.H."/>
            <person name="Nishimura M."/>
            <person name="Chiura H.X."/>
            <person name="Ogura Y."/>
            <person name="Hayashi T."/>
            <person name="Kogure K."/>
        </authorList>
    </citation>
    <scope>NUCLEOTIDE SEQUENCE [LARGE SCALE GENOMIC DNA]</scope>
    <source>
        <strain evidence="3 4">KT-27</strain>
    </source>
</reference>
<gene>
    <name evidence="3" type="ORF">BGP80_21005</name>
</gene>